<proteinExistence type="inferred from homology"/>
<dbReference type="InterPro" id="IPR012263">
    <property type="entry name" value="M_m6A_EcoRV"/>
</dbReference>
<sequence>MTLTPIIKWAGGKRQILQILTQHFPIEFGDYFEPFVGGGSVFMELYNQRLLDNKNVYLSDIMIPLINLYQVILRHPEALLKELSNEKYANDRNTYIQLRECFNKLKQLQTYHANVELAALFVYLNKTGFNGMYRENAKGEYNIGFGRNISSTFCNTTTTMNLHSFLLMPNVTIRCGHYLETESLVKPGDFVYLDPPYYGTFTGYNNEKFGEGEQRRLRDYFILLTQRGVKVALSNSDCQFIRELYETIPGVRLIEIPVKRFINSKVTERNKLCTELLVINYTQ</sequence>
<dbReference type="Gene3D" id="1.10.1020.10">
    <property type="entry name" value="Adenine-specific Methyltransferase, Domain 2"/>
    <property type="match status" value="1"/>
</dbReference>
<dbReference type="GO" id="GO:0009307">
    <property type="term" value="P:DNA restriction-modification system"/>
    <property type="evidence" value="ECO:0007669"/>
    <property type="project" value="InterPro"/>
</dbReference>
<comment type="catalytic activity">
    <reaction evidence="6">
        <text>a 2'-deoxyadenosine in DNA + S-adenosyl-L-methionine = an N(6)-methyl-2'-deoxyadenosine in DNA + S-adenosyl-L-homocysteine + H(+)</text>
        <dbReference type="Rhea" id="RHEA:15197"/>
        <dbReference type="Rhea" id="RHEA-COMP:12418"/>
        <dbReference type="Rhea" id="RHEA-COMP:12419"/>
        <dbReference type="ChEBI" id="CHEBI:15378"/>
        <dbReference type="ChEBI" id="CHEBI:57856"/>
        <dbReference type="ChEBI" id="CHEBI:59789"/>
        <dbReference type="ChEBI" id="CHEBI:90615"/>
        <dbReference type="ChEBI" id="CHEBI:90616"/>
        <dbReference type="EC" id="2.1.1.72"/>
    </reaction>
</comment>
<dbReference type="EMBL" id="MN739890">
    <property type="protein sequence ID" value="QHT76160.1"/>
    <property type="molecule type" value="Genomic_DNA"/>
</dbReference>
<accession>A0A6C0H705</accession>
<keyword evidence="3" id="KW-0489">Methyltransferase</keyword>
<dbReference type="PROSITE" id="PS00092">
    <property type="entry name" value="N6_MTASE"/>
    <property type="match status" value="1"/>
</dbReference>
<dbReference type="AlphaFoldDB" id="A0A6C0H705"/>
<evidence type="ECO:0000313" key="7">
    <source>
        <dbReference type="EMBL" id="QHT76160.1"/>
    </source>
</evidence>
<dbReference type="PRINTS" id="PR00505">
    <property type="entry name" value="D12N6MTFRASE"/>
</dbReference>
<dbReference type="PIRSF" id="PIRSF000398">
    <property type="entry name" value="M_m6A_EcoRV"/>
    <property type="match status" value="1"/>
</dbReference>
<organism evidence="7">
    <name type="scientific">viral metagenome</name>
    <dbReference type="NCBI Taxonomy" id="1070528"/>
    <lineage>
        <taxon>unclassified sequences</taxon>
        <taxon>metagenomes</taxon>
        <taxon>organismal metagenomes</taxon>
    </lineage>
</organism>
<dbReference type="GO" id="GO:0009007">
    <property type="term" value="F:site-specific DNA-methyltransferase (adenine-specific) activity"/>
    <property type="evidence" value="ECO:0007669"/>
    <property type="project" value="UniProtKB-EC"/>
</dbReference>
<dbReference type="InterPro" id="IPR002052">
    <property type="entry name" value="DNA_methylase_N6_adenine_CS"/>
</dbReference>
<dbReference type="GO" id="GO:1904047">
    <property type="term" value="F:S-adenosyl-L-methionine binding"/>
    <property type="evidence" value="ECO:0007669"/>
    <property type="project" value="TreeGrafter"/>
</dbReference>
<evidence type="ECO:0000256" key="4">
    <source>
        <dbReference type="ARBA" id="ARBA00022679"/>
    </source>
</evidence>
<dbReference type="EC" id="2.1.1.72" evidence="2"/>
<dbReference type="PANTHER" id="PTHR30481:SF3">
    <property type="entry name" value="DNA ADENINE METHYLASE"/>
    <property type="match status" value="1"/>
</dbReference>
<dbReference type="Pfam" id="PF02086">
    <property type="entry name" value="MethyltransfD12"/>
    <property type="match status" value="1"/>
</dbReference>
<dbReference type="GO" id="GO:0006298">
    <property type="term" value="P:mismatch repair"/>
    <property type="evidence" value="ECO:0007669"/>
    <property type="project" value="TreeGrafter"/>
</dbReference>
<keyword evidence="4" id="KW-0808">Transferase</keyword>
<evidence type="ECO:0000256" key="3">
    <source>
        <dbReference type="ARBA" id="ARBA00022603"/>
    </source>
</evidence>
<evidence type="ECO:0000256" key="2">
    <source>
        <dbReference type="ARBA" id="ARBA00011900"/>
    </source>
</evidence>
<protein>
    <recommendedName>
        <fullName evidence="2">site-specific DNA-methyltransferase (adenine-specific)</fullName>
        <ecNumber evidence="2">2.1.1.72</ecNumber>
    </recommendedName>
</protein>
<dbReference type="NCBIfam" id="TIGR00571">
    <property type="entry name" value="dam"/>
    <property type="match status" value="1"/>
</dbReference>
<evidence type="ECO:0000256" key="6">
    <source>
        <dbReference type="ARBA" id="ARBA00047942"/>
    </source>
</evidence>
<dbReference type="Gene3D" id="3.40.50.150">
    <property type="entry name" value="Vaccinia Virus protein VP39"/>
    <property type="match status" value="1"/>
</dbReference>
<dbReference type="GO" id="GO:0043565">
    <property type="term" value="F:sequence-specific DNA binding"/>
    <property type="evidence" value="ECO:0007669"/>
    <property type="project" value="TreeGrafter"/>
</dbReference>
<dbReference type="SUPFAM" id="SSF53335">
    <property type="entry name" value="S-adenosyl-L-methionine-dependent methyltransferases"/>
    <property type="match status" value="1"/>
</dbReference>
<name>A0A6C0H705_9ZZZZ</name>
<dbReference type="InterPro" id="IPR012327">
    <property type="entry name" value="MeTrfase_D12"/>
</dbReference>
<dbReference type="GO" id="GO:0032259">
    <property type="term" value="P:methylation"/>
    <property type="evidence" value="ECO:0007669"/>
    <property type="project" value="UniProtKB-KW"/>
</dbReference>
<evidence type="ECO:0000256" key="1">
    <source>
        <dbReference type="ARBA" id="ARBA00006594"/>
    </source>
</evidence>
<dbReference type="InterPro" id="IPR029063">
    <property type="entry name" value="SAM-dependent_MTases_sf"/>
</dbReference>
<keyword evidence="5" id="KW-0949">S-adenosyl-L-methionine</keyword>
<dbReference type="InterPro" id="IPR023095">
    <property type="entry name" value="Ade_MeTrfase_dom_2"/>
</dbReference>
<dbReference type="PANTHER" id="PTHR30481">
    <property type="entry name" value="DNA ADENINE METHYLASE"/>
    <property type="match status" value="1"/>
</dbReference>
<evidence type="ECO:0000256" key="5">
    <source>
        <dbReference type="ARBA" id="ARBA00022691"/>
    </source>
</evidence>
<reference evidence="7" key="1">
    <citation type="journal article" date="2020" name="Nature">
        <title>Giant virus diversity and host interactions through global metagenomics.</title>
        <authorList>
            <person name="Schulz F."/>
            <person name="Roux S."/>
            <person name="Paez-Espino D."/>
            <person name="Jungbluth S."/>
            <person name="Walsh D.A."/>
            <person name="Denef V.J."/>
            <person name="McMahon K.D."/>
            <person name="Konstantinidis K.T."/>
            <person name="Eloe-Fadrosh E.A."/>
            <person name="Kyrpides N.C."/>
            <person name="Woyke T."/>
        </authorList>
    </citation>
    <scope>NUCLEOTIDE SEQUENCE</scope>
    <source>
        <strain evidence="7">GVMAG-M-3300023179-73</strain>
    </source>
</reference>
<comment type="similarity">
    <text evidence="1">Belongs to the N(4)/N(6)-methyltransferase family.</text>
</comment>